<sequence>MARTLRFQGGIPLHFWGDCVLAAVYLINRLPSSVLNGKSPYEVFHKSPPSLLHLRVIGCLCFATITRQHDKLLPKAVTTVHMGYSTSQKGYRLYSLKDKKFFVSRDVTFREDVFPFLMLKEGKVPPLFFEANGYHATEQYAAPQQHNSIQEMQTPNHELDQLHVEHDATISQLDDLSSNDAEEIQTIEIPHEETSHRQLRRTSRGSKPPVWTKDYICPTMKPSSSTYQYPLSNYMGYDSISNAYQGYLTAISTDVEPTSYH</sequence>
<dbReference type="RefSeq" id="XP_075096392.1">
    <property type="nucleotide sequence ID" value="XM_075240291.1"/>
</dbReference>
<protein>
    <submittedName>
        <fullName evidence="2">Uncharacterized protein LOC142174489</fullName>
    </submittedName>
</protein>
<evidence type="ECO:0000313" key="1">
    <source>
        <dbReference type="Proteomes" id="UP000790787"/>
    </source>
</evidence>
<reference evidence="1" key="1">
    <citation type="journal article" date="2014" name="Nat. Commun.">
        <title>The tobacco genome sequence and its comparison with those of tomato and potato.</title>
        <authorList>
            <person name="Sierro N."/>
            <person name="Battey J.N."/>
            <person name="Ouadi S."/>
            <person name="Bakaher N."/>
            <person name="Bovet L."/>
            <person name="Willig A."/>
            <person name="Goepfert S."/>
            <person name="Peitsch M.C."/>
            <person name="Ivanov N.V."/>
        </authorList>
    </citation>
    <scope>NUCLEOTIDE SEQUENCE [LARGE SCALE GENOMIC DNA]</scope>
</reference>
<organism evidence="1 2">
    <name type="scientific">Nicotiana tabacum</name>
    <name type="common">Common tobacco</name>
    <dbReference type="NCBI Taxonomy" id="4097"/>
    <lineage>
        <taxon>Eukaryota</taxon>
        <taxon>Viridiplantae</taxon>
        <taxon>Streptophyta</taxon>
        <taxon>Embryophyta</taxon>
        <taxon>Tracheophyta</taxon>
        <taxon>Spermatophyta</taxon>
        <taxon>Magnoliopsida</taxon>
        <taxon>eudicotyledons</taxon>
        <taxon>Gunneridae</taxon>
        <taxon>Pentapetalae</taxon>
        <taxon>asterids</taxon>
        <taxon>lamiids</taxon>
        <taxon>Solanales</taxon>
        <taxon>Solanaceae</taxon>
        <taxon>Nicotianoideae</taxon>
        <taxon>Nicotianeae</taxon>
        <taxon>Nicotiana</taxon>
    </lineage>
</organism>
<keyword evidence="1" id="KW-1185">Reference proteome</keyword>
<dbReference type="Proteomes" id="UP000790787">
    <property type="component" value="Chromosome 20"/>
</dbReference>
<accession>A0AC58TGR1</accession>
<name>A0AC58TGR1_TOBAC</name>
<gene>
    <name evidence="2" type="primary">LOC142174489</name>
</gene>
<reference evidence="2" key="2">
    <citation type="submission" date="2025-08" db="UniProtKB">
        <authorList>
            <consortium name="RefSeq"/>
        </authorList>
    </citation>
    <scope>IDENTIFICATION</scope>
    <source>
        <tissue evidence="2">Leaf</tissue>
    </source>
</reference>
<proteinExistence type="predicted"/>
<evidence type="ECO:0000313" key="2">
    <source>
        <dbReference type="RefSeq" id="XP_075096392.1"/>
    </source>
</evidence>